<dbReference type="InterPro" id="IPR021851">
    <property type="entry name" value="DUF3455"/>
</dbReference>
<proteinExistence type="predicted"/>
<evidence type="ECO:0000313" key="2">
    <source>
        <dbReference type="EMBL" id="THH00866.1"/>
    </source>
</evidence>
<accession>A0A4S4KQG9</accession>
<feature type="chain" id="PRO_5020435650" description="Malate dehydrogenase" evidence="1">
    <location>
        <begin position="17"/>
        <end position="232"/>
    </location>
</feature>
<reference evidence="2 3" key="1">
    <citation type="submission" date="2019-02" db="EMBL/GenBank/DDBJ databases">
        <title>Genome sequencing of the rare red list fungi Phlebia centrifuga.</title>
        <authorList>
            <person name="Buettner E."/>
            <person name="Kellner H."/>
        </authorList>
    </citation>
    <scope>NUCLEOTIDE SEQUENCE [LARGE SCALE GENOMIC DNA]</scope>
    <source>
        <strain evidence="2 3">DSM 108282</strain>
    </source>
</reference>
<keyword evidence="3" id="KW-1185">Reference proteome</keyword>
<dbReference type="PANTHER" id="PTHR35567">
    <property type="entry name" value="MALATE DEHYDROGENASE (AFU_ORTHOLOGUE AFUA_2G13800)"/>
    <property type="match status" value="1"/>
</dbReference>
<dbReference type="AlphaFoldDB" id="A0A4S4KQG9"/>
<dbReference type="Pfam" id="PF11937">
    <property type="entry name" value="DUF3455"/>
    <property type="match status" value="1"/>
</dbReference>
<sequence>MFTPFLITLFVLAALAAPSAVKKSGCNVSKTTLTLPSNQSGTPLAAPQAGGPRFIAVAIGVQNYTCASTGTYTSVGALAELFDVSCLPSSLYSDVTDIAWDGWKDARKDITAAEVIKDLAVFDPPFVLGQHYFITNPITGSGLSPKWDFTSASEDGKPNAYVVGAKTGDILSPTDSAVNIDWLSLSNAQGNLATQVFRVQTRGGQPPTSCTPGSPEIYVRYASQYWLYGGSF</sequence>
<evidence type="ECO:0008006" key="4">
    <source>
        <dbReference type="Google" id="ProtNLM"/>
    </source>
</evidence>
<feature type="signal peptide" evidence="1">
    <location>
        <begin position="1"/>
        <end position="16"/>
    </location>
</feature>
<dbReference type="Proteomes" id="UP000309038">
    <property type="component" value="Unassembled WGS sequence"/>
</dbReference>
<comment type="caution">
    <text evidence="2">The sequence shown here is derived from an EMBL/GenBank/DDBJ whole genome shotgun (WGS) entry which is preliminary data.</text>
</comment>
<organism evidence="2 3">
    <name type="scientific">Hermanssonia centrifuga</name>
    <dbReference type="NCBI Taxonomy" id="98765"/>
    <lineage>
        <taxon>Eukaryota</taxon>
        <taxon>Fungi</taxon>
        <taxon>Dikarya</taxon>
        <taxon>Basidiomycota</taxon>
        <taxon>Agaricomycotina</taxon>
        <taxon>Agaricomycetes</taxon>
        <taxon>Polyporales</taxon>
        <taxon>Meruliaceae</taxon>
        <taxon>Hermanssonia</taxon>
    </lineage>
</organism>
<gene>
    <name evidence="2" type="ORF">EW026_g1748</name>
</gene>
<name>A0A4S4KQG9_9APHY</name>
<dbReference type="EMBL" id="SGPJ01000038">
    <property type="protein sequence ID" value="THH00866.1"/>
    <property type="molecule type" value="Genomic_DNA"/>
</dbReference>
<dbReference type="PANTHER" id="PTHR35567:SF1">
    <property type="entry name" value="CONSERVED FUNGAL PROTEIN (AFU_ORTHOLOGUE AFUA_1G14230)"/>
    <property type="match status" value="1"/>
</dbReference>
<protein>
    <recommendedName>
        <fullName evidence="4">Malate dehydrogenase</fullName>
    </recommendedName>
</protein>
<keyword evidence="1" id="KW-0732">Signal</keyword>
<evidence type="ECO:0000313" key="3">
    <source>
        <dbReference type="Proteomes" id="UP000309038"/>
    </source>
</evidence>
<evidence type="ECO:0000256" key="1">
    <source>
        <dbReference type="SAM" id="SignalP"/>
    </source>
</evidence>